<comment type="caution">
    <text evidence="1">The sequence shown here is derived from an EMBL/GenBank/DDBJ whole genome shotgun (WGS) entry which is preliminary data.</text>
</comment>
<reference evidence="1" key="2">
    <citation type="submission" date="2020-09" db="EMBL/GenBank/DDBJ databases">
        <authorList>
            <person name="Sun Q."/>
            <person name="Ohkuma M."/>
        </authorList>
    </citation>
    <scope>NUCLEOTIDE SEQUENCE</scope>
    <source>
        <strain evidence="1">JCM 17820</strain>
    </source>
</reference>
<evidence type="ECO:0008006" key="3">
    <source>
        <dbReference type="Google" id="ProtNLM"/>
    </source>
</evidence>
<organism evidence="1 2">
    <name type="scientific">Haloarcula pellucida</name>
    <dbReference type="NCBI Taxonomy" id="1427151"/>
    <lineage>
        <taxon>Archaea</taxon>
        <taxon>Methanobacteriati</taxon>
        <taxon>Methanobacteriota</taxon>
        <taxon>Stenosarchaea group</taxon>
        <taxon>Halobacteria</taxon>
        <taxon>Halobacteriales</taxon>
        <taxon>Haloarculaceae</taxon>
        <taxon>Haloarcula</taxon>
    </lineage>
</organism>
<dbReference type="InterPro" id="IPR036388">
    <property type="entry name" value="WH-like_DNA-bd_sf"/>
</dbReference>
<dbReference type="EMBL" id="BMOU01000004">
    <property type="protein sequence ID" value="GGN97594.1"/>
    <property type="molecule type" value="Genomic_DNA"/>
</dbReference>
<evidence type="ECO:0000313" key="1">
    <source>
        <dbReference type="EMBL" id="GGN97594.1"/>
    </source>
</evidence>
<name>A0A830GNM6_9EURY</name>
<dbReference type="RefSeq" id="WP_188998742.1">
    <property type="nucleotide sequence ID" value="NZ_BMOU01000004.1"/>
</dbReference>
<accession>A0A830GNM6</accession>
<keyword evidence="2" id="KW-1185">Reference proteome</keyword>
<evidence type="ECO:0000313" key="2">
    <source>
        <dbReference type="Proteomes" id="UP000605784"/>
    </source>
</evidence>
<reference evidence="1" key="1">
    <citation type="journal article" date="2014" name="Int. J. Syst. Evol. Microbiol.">
        <title>Complete genome sequence of Corynebacterium casei LMG S-19264T (=DSM 44701T), isolated from a smear-ripened cheese.</title>
        <authorList>
            <consortium name="US DOE Joint Genome Institute (JGI-PGF)"/>
            <person name="Walter F."/>
            <person name="Albersmeier A."/>
            <person name="Kalinowski J."/>
            <person name="Ruckert C."/>
        </authorList>
    </citation>
    <scope>NUCLEOTIDE SEQUENCE</scope>
    <source>
        <strain evidence="1">JCM 17820</strain>
    </source>
</reference>
<proteinExistence type="predicted"/>
<dbReference type="AlphaFoldDB" id="A0A830GNM6"/>
<protein>
    <recommendedName>
        <fullName evidence="3">Winged helix-turn-helix domain-containing protein</fullName>
    </recommendedName>
</protein>
<gene>
    <name evidence="1" type="ORF">GCM10009030_26990</name>
</gene>
<dbReference type="Gene3D" id="1.10.10.10">
    <property type="entry name" value="Winged helix-like DNA-binding domain superfamily/Winged helix DNA-binding domain"/>
    <property type="match status" value="1"/>
</dbReference>
<dbReference type="Proteomes" id="UP000605784">
    <property type="component" value="Unassembled WGS sequence"/>
</dbReference>
<sequence>MDGRKSAYWMEQLDERIMEFIRSEGWASPRLLEGERGFSASERRIRERCMCLHYAGFIEPIHGDMYDLTSEGILYLKGDLDAEHYPEPTPSKVFKDRYATPSDWAHASVKPYW</sequence>